<feature type="domain" description="Sec16 Sec23-binding" evidence="18">
    <location>
        <begin position="661"/>
        <end position="856"/>
    </location>
</feature>
<feature type="compositionally biased region" description="Low complexity" evidence="17">
    <location>
        <begin position="416"/>
        <end position="431"/>
    </location>
</feature>
<evidence type="ECO:0000259" key="18">
    <source>
        <dbReference type="Pfam" id="PF12931"/>
    </source>
</evidence>
<evidence type="ECO:0000256" key="12">
    <source>
        <dbReference type="ARBA" id="ARBA00022892"/>
    </source>
</evidence>
<organism evidence="20 21">
    <name type="scientific">Merluccius polli</name>
    <name type="common">Benguela hake</name>
    <name type="synonym">Merluccius cadenati</name>
    <dbReference type="NCBI Taxonomy" id="89951"/>
    <lineage>
        <taxon>Eukaryota</taxon>
        <taxon>Metazoa</taxon>
        <taxon>Chordata</taxon>
        <taxon>Craniata</taxon>
        <taxon>Vertebrata</taxon>
        <taxon>Euteleostomi</taxon>
        <taxon>Actinopterygii</taxon>
        <taxon>Neopterygii</taxon>
        <taxon>Teleostei</taxon>
        <taxon>Neoteleostei</taxon>
        <taxon>Acanthomorphata</taxon>
        <taxon>Zeiogadaria</taxon>
        <taxon>Gadariae</taxon>
        <taxon>Gadiformes</taxon>
        <taxon>Gadoidei</taxon>
        <taxon>Merlucciidae</taxon>
        <taxon>Merluccius</taxon>
    </lineage>
</organism>
<feature type="compositionally biased region" description="Pro residues" evidence="17">
    <location>
        <begin position="156"/>
        <end position="170"/>
    </location>
</feature>
<keyword evidence="15 16" id="KW-0472">Membrane</keyword>
<evidence type="ECO:0000256" key="16">
    <source>
        <dbReference type="RuleBase" id="RU364101"/>
    </source>
</evidence>
<evidence type="ECO:0000256" key="1">
    <source>
        <dbReference type="ARBA" id="ARBA00004395"/>
    </source>
</evidence>
<evidence type="ECO:0000256" key="9">
    <source>
        <dbReference type="ARBA" id="ARBA00022553"/>
    </source>
</evidence>
<keyword evidence="14 16" id="KW-0333">Golgi apparatus</keyword>
<feature type="region of interest" description="Disordered" evidence="17">
    <location>
        <begin position="399"/>
        <end position="434"/>
    </location>
</feature>
<feature type="compositionally biased region" description="Gly residues" evidence="17">
    <location>
        <begin position="188"/>
        <end position="197"/>
    </location>
</feature>
<accession>A0AA47M2Y9</accession>
<dbReference type="GO" id="GO:0048471">
    <property type="term" value="C:perinuclear region of cytoplasm"/>
    <property type="evidence" value="ECO:0007669"/>
    <property type="project" value="UniProtKB-SubCell"/>
</dbReference>
<feature type="compositionally biased region" description="Low complexity" evidence="17">
    <location>
        <begin position="257"/>
        <end position="269"/>
    </location>
</feature>
<dbReference type="GO" id="GO:0051668">
    <property type="term" value="P:localization within membrane"/>
    <property type="evidence" value="ECO:0007669"/>
    <property type="project" value="UniProtKB-ARBA"/>
</dbReference>
<dbReference type="GO" id="GO:0012507">
    <property type="term" value="C:ER to Golgi transport vesicle membrane"/>
    <property type="evidence" value="ECO:0007669"/>
    <property type="project" value="TreeGrafter"/>
</dbReference>
<dbReference type="EMBL" id="JAOPHQ010006186">
    <property type="protein sequence ID" value="KAK0132687.1"/>
    <property type="molecule type" value="Genomic_DNA"/>
</dbReference>
<evidence type="ECO:0000256" key="3">
    <source>
        <dbReference type="ARBA" id="ARBA00004514"/>
    </source>
</evidence>
<feature type="compositionally biased region" description="Low complexity" evidence="17">
    <location>
        <begin position="9"/>
        <end position="24"/>
    </location>
</feature>
<dbReference type="PANTHER" id="PTHR13402:SF13">
    <property type="entry name" value="PROTEIN TRANSPORT PROTEIN SEC16A"/>
    <property type="match status" value="1"/>
</dbReference>
<dbReference type="CDD" id="cd09233">
    <property type="entry name" value="ACE1-Sec16-like"/>
    <property type="match status" value="1"/>
</dbReference>
<feature type="compositionally biased region" description="Low complexity" evidence="17">
    <location>
        <begin position="1130"/>
        <end position="1143"/>
    </location>
</feature>
<evidence type="ECO:0000313" key="20">
    <source>
        <dbReference type="EMBL" id="KAK0132687.1"/>
    </source>
</evidence>
<feature type="compositionally biased region" description="Pro residues" evidence="17">
    <location>
        <begin position="1013"/>
        <end position="1034"/>
    </location>
</feature>
<keyword evidence="9" id="KW-0597">Phosphoprotein</keyword>
<keyword evidence="12 16" id="KW-0931">ER-Golgi transport</keyword>
<evidence type="ECO:0000256" key="5">
    <source>
        <dbReference type="ARBA" id="ARBA00004556"/>
    </source>
</evidence>
<evidence type="ECO:0000256" key="7">
    <source>
        <dbReference type="ARBA" id="ARBA00022448"/>
    </source>
</evidence>
<dbReference type="InterPro" id="IPR024340">
    <property type="entry name" value="Sec16_CCD"/>
</dbReference>
<feature type="region of interest" description="Disordered" evidence="17">
    <location>
        <begin position="995"/>
        <end position="1167"/>
    </location>
</feature>
<evidence type="ECO:0000256" key="6">
    <source>
        <dbReference type="ARBA" id="ARBA00005927"/>
    </source>
</evidence>
<keyword evidence="13 16" id="KW-0653">Protein transport</keyword>
<feature type="region of interest" description="Disordered" evidence="17">
    <location>
        <begin position="1"/>
        <end position="33"/>
    </location>
</feature>
<dbReference type="GO" id="GO:0005789">
    <property type="term" value="C:endoplasmic reticulum membrane"/>
    <property type="evidence" value="ECO:0007669"/>
    <property type="project" value="UniProtKB-SubCell"/>
</dbReference>
<comment type="similarity">
    <text evidence="6 16">Belongs to the SEC16 family.</text>
</comment>
<keyword evidence="10 16" id="KW-0256">Endoplasmic reticulum</keyword>
<proteinExistence type="inferred from homology"/>
<dbReference type="GO" id="GO:0016192">
    <property type="term" value="P:vesicle-mediated transport"/>
    <property type="evidence" value="ECO:0007669"/>
    <property type="project" value="UniProtKB-KW"/>
</dbReference>
<dbReference type="PANTHER" id="PTHR13402">
    <property type="entry name" value="RGPR-RELATED"/>
    <property type="match status" value="1"/>
</dbReference>
<feature type="compositionally biased region" description="Pro residues" evidence="17">
    <location>
        <begin position="1300"/>
        <end position="1328"/>
    </location>
</feature>
<feature type="compositionally biased region" description="Low complexity" evidence="17">
    <location>
        <begin position="63"/>
        <end position="74"/>
    </location>
</feature>
<keyword evidence="21" id="KW-1185">Reference proteome</keyword>
<feature type="region of interest" description="Disordered" evidence="17">
    <location>
        <begin position="1380"/>
        <end position="1430"/>
    </location>
</feature>
<dbReference type="Pfam" id="PF12932">
    <property type="entry name" value="Sec16"/>
    <property type="match status" value="1"/>
</dbReference>
<feature type="compositionally biased region" description="Low complexity" evidence="17">
    <location>
        <begin position="1060"/>
        <end position="1073"/>
    </location>
</feature>
<feature type="compositionally biased region" description="Pro residues" evidence="17">
    <location>
        <begin position="1105"/>
        <end position="1125"/>
    </location>
</feature>
<dbReference type="GO" id="GO:0005829">
    <property type="term" value="C:cytosol"/>
    <property type="evidence" value="ECO:0007669"/>
    <property type="project" value="UniProtKB-SubCell"/>
</dbReference>
<feature type="compositionally biased region" description="Low complexity" evidence="17">
    <location>
        <begin position="137"/>
        <end position="155"/>
    </location>
</feature>
<evidence type="ECO:0000259" key="19">
    <source>
        <dbReference type="Pfam" id="PF12932"/>
    </source>
</evidence>
<dbReference type="GO" id="GO:0070973">
    <property type="term" value="P:protein localization to endoplasmic reticulum exit site"/>
    <property type="evidence" value="ECO:0007669"/>
    <property type="project" value="TreeGrafter"/>
</dbReference>
<feature type="region of interest" description="Disordered" evidence="17">
    <location>
        <begin position="63"/>
        <end position="279"/>
    </location>
</feature>
<dbReference type="FunFam" id="1.25.40.1030:FF:000002">
    <property type="entry name" value="Protein transport protein sec16"/>
    <property type="match status" value="1"/>
</dbReference>
<comment type="function">
    <text evidence="16">Plays a role in the organization of the endoplasmic reticulum exit sites (ERES), also known as transitional endoplasmic reticulum (tER). Required for secretory cargo traffic from the endoplasmic reticulum to the Golgi apparatus.</text>
</comment>
<dbReference type="GO" id="GO:0007030">
    <property type="term" value="P:Golgi organization"/>
    <property type="evidence" value="ECO:0007669"/>
    <property type="project" value="TreeGrafter"/>
</dbReference>
<feature type="compositionally biased region" description="Polar residues" evidence="17">
    <location>
        <begin position="1396"/>
        <end position="1409"/>
    </location>
</feature>
<dbReference type="Proteomes" id="UP001174136">
    <property type="component" value="Unassembled WGS sequence"/>
</dbReference>
<evidence type="ECO:0000256" key="4">
    <source>
        <dbReference type="ARBA" id="ARBA00004524"/>
    </source>
</evidence>
<feature type="domain" description="Sec16 central conserved" evidence="19">
    <location>
        <begin position="500"/>
        <end position="598"/>
    </location>
</feature>
<evidence type="ECO:0000256" key="13">
    <source>
        <dbReference type="ARBA" id="ARBA00022927"/>
    </source>
</evidence>
<name>A0AA47M2Y9_MERPO</name>
<keyword evidence="7 16" id="KW-0813">Transport</keyword>
<evidence type="ECO:0000256" key="11">
    <source>
        <dbReference type="ARBA" id="ARBA00022848"/>
    </source>
</evidence>
<dbReference type="Gene3D" id="1.25.40.1030">
    <property type="match status" value="1"/>
</dbReference>
<feature type="region of interest" description="Disordered" evidence="17">
    <location>
        <begin position="338"/>
        <end position="364"/>
    </location>
</feature>
<evidence type="ECO:0000256" key="15">
    <source>
        <dbReference type="ARBA" id="ARBA00023136"/>
    </source>
</evidence>
<evidence type="ECO:0000256" key="8">
    <source>
        <dbReference type="ARBA" id="ARBA00022490"/>
    </source>
</evidence>
<comment type="subunit">
    <text evidence="16">SEC16A and SEC16B are each present in multiple copies in a heteromeric complex.</text>
</comment>
<feature type="region of interest" description="Disordered" evidence="17">
    <location>
        <begin position="1207"/>
        <end position="1334"/>
    </location>
</feature>
<dbReference type="GO" id="GO:0000139">
    <property type="term" value="C:Golgi membrane"/>
    <property type="evidence" value="ECO:0007669"/>
    <property type="project" value="UniProtKB-SubCell"/>
</dbReference>
<dbReference type="GO" id="GO:0015031">
    <property type="term" value="P:protein transport"/>
    <property type="evidence" value="ECO:0007669"/>
    <property type="project" value="UniProtKB-KW"/>
</dbReference>
<feature type="compositionally biased region" description="Pro residues" evidence="17">
    <location>
        <begin position="1144"/>
        <end position="1161"/>
    </location>
</feature>
<evidence type="ECO:0000256" key="2">
    <source>
        <dbReference type="ARBA" id="ARBA00004406"/>
    </source>
</evidence>
<feature type="compositionally biased region" description="Basic and acidic residues" evidence="17">
    <location>
        <begin position="1262"/>
        <end position="1290"/>
    </location>
</feature>
<comment type="subcellular location">
    <subcellularLocation>
        <location evidence="3">Cytoplasm</location>
        <location evidence="3">Cytosol</location>
    </subcellularLocation>
    <subcellularLocation>
        <location evidence="5">Cytoplasm</location>
        <location evidence="5">Perinuclear region</location>
    </subcellularLocation>
    <subcellularLocation>
        <location evidence="2">Endoplasmic reticulum membrane</location>
        <topology evidence="2">Peripheral membrane protein</topology>
    </subcellularLocation>
    <subcellularLocation>
        <location evidence="1">Golgi apparatus membrane</location>
        <topology evidence="1">Peripheral membrane protein</topology>
    </subcellularLocation>
    <subcellularLocation>
        <location evidence="4">Microsome membrane</location>
    </subcellularLocation>
</comment>
<evidence type="ECO:0000313" key="21">
    <source>
        <dbReference type="Proteomes" id="UP001174136"/>
    </source>
</evidence>
<evidence type="ECO:0000256" key="14">
    <source>
        <dbReference type="ARBA" id="ARBA00023034"/>
    </source>
</evidence>
<protein>
    <recommendedName>
        <fullName evidence="16">Protein transport protein sec16</fullName>
    </recommendedName>
</protein>
<keyword evidence="8" id="KW-0963">Cytoplasm</keyword>
<keyword evidence="11" id="KW-0492">Microsome</keyword>
<feature type="compositionally biased region" description="Pro residues" evidence="17">
    <location>
        <begin position="206"/>
        <end position="218"/>
    </location>
</feature>
<gene>
    <name evidence="20" type="primary">Sec16b</name>
    <name evidence="20" type="ORF">N1851_032438</name>
</gene>
<dbReference type="Pfam" id="PF12931">
    <property type="entry name" value="TPR_Sec16"/>
    <property type="match status" value="1"/>
</dbReference>
<reference evidence="20" key="1">
    <citation type="journal article" date="2023" name="Front. Mar. Sci.">
        <title>A new Merluccius polli reference genome to investigate the effects of global change in West African waters.</title>
        <authorList>
            <person name="Mateo J.L."/>
            <person name="Blanco-Fernandez C."/>
            <person name="Garcia-Vazquez E."/>
            <person name="Machado-Schiaffino G."/>
        </authorList>
    </citation>
    <scope>NUCLEOTIDE SEQUENCE</scope>
    <source>
        <strain evidence="20">C29</strain>
        <tissue evidence="20">Fin</tissue>
    </source>
</reference>
<evidence type="ECO:0000256" key="17">
    <source>
        <dbReference type="SAM" id="MobiDB-lite"/>
    </source>
</evidence>
<dbReference type="InterPro" id="IPR024298">
    <property type="entry name" value="Sec16_Sec23-bd"/>
</dbReference>
<evidence type="ECO:0000256" key="10">
    <source>
        <dbReference type="ARBA" id="ARBA00022824"/>
    </source>
</evidence>
<dbReference type="GO" id="GO:0007029">
    <property type="term" value="P:endoplasmic reticulum organization"/>
    <property type="evidence" value="ECO:0007669"/>
    <property type="project" value="UniProtKB-ARBA"/>
</dbReference>
<dbReference type="GO" id="GO:0070971">
    <property type="term" value="C:endoplasmic reticulum exit site"/>
    <property type="evidence" value="ECO:0007669"/>
    <property type="project" value="UniProtKB-ARBA"/>
</dbReference>
<comment type="caution">
    <text evidence="20">The sequence shown here is derived from an EMBL/GenBank/DDBJ whole genome shotgun (WGS) entry which is preliminary data.</text>
</comment>
<sequence length="1453" mass="160291">MHQSQNQTQASGPPSSLQGSPQASNAPGFYLQVTKDAQQGLRVEGERLAQAPVSNAALYAPDAASAPAAHTPAALNTQQPLAERPKMPDFQPAPQGPAGSRPPTVHGQYPPSGHGATGGNGPALDAAPPAVPPAVRPPSAAAAAAYPPGPQGALPPGAPQPNPAEPPRPPSSVGSQGHGPAPAAPVQGYGGYYGGAYGEYPDGRAPYPPGQYPPPPGDPRAQPYYHDPWYGRYEGQNPAYRDPNYQYREPPPERPSSRASQYSDRSSSRQGYPEDYQRANRSAYEEYYADYYKKPYDYSGYNAGAYDPRYRGYYDQSYWYNYDESYRARDAYYNPQLLQQQQPPAPPPPQQQQPYPARREGYDDQWRYYPGYDASFDDDYRRRDESCLDDFDRRSVHSEMSAHSLHSNHTQHSRHSASSVRSQQSQVYRSQPDLVSAVYDTTTSTLNDPYRQYQDQPDANQSYSQYPYTADYNAESTWIAPEQPPPRPATPEKFSLPHRCARFGPGGHLVQVLANLPSAGQPALVDIYNMETMLQDTNEQAELRTFPGPLVKEETHKGDVIKFSQNKALECVRNTNLLDRDSACLLWDFIMLLCRQNGTVVGTDIADLLLKEHRSVWLPGKSPNEANLIDFNNEPLERAEEELGAGPLSLLSDTFMTVPENDALEAAMKGGLWGHALLLASKMDNRTHARVMTRFANSLPINDPLQTVYQLMSGRMPASAISCGEEKWGDWRPHLAMVLSNLTHTLDLDTRTITTMGDTLGRFSTSSLSGLIKLLNWSFLAASKGLVDAAHFCYMMAQVGLGVYTKKSTKMVLVGSNHSLPFYQFATNEAIQRTEAYEYAQSLGSQSCSLPNFQGLSAQAFHYCEVISKSVLMQPSLSEKLRFFDPQLKEKPEQELFIEPDWLLHLRQLDGQIRTGAIAYNADRATPTQYDCASPSSELEQPSLAESYSNNNINIMPPEMNGPSSDNPLMSSLLPGPPPQAVQLMLPAPTTILQDGMVPQQHHPPSDVTKFYPVPPSLPGPPGQIPIPGYPPQVPGSLSGPSPYEPQQPEQTDMYPPPLQQQQQQQQPCAPQPHLGHMASHMPHQMNQPPHPMNQPSPHQMNHQPPHPMSQPPHPMSQPPHPINQPSPHQMNQMPPHQVNQQPPHMPPHMPPSPGHMPPSSPGHMPMMDQHVLAQPESQPLSPMSNAMRRNSFTPQMDFYDQMAHMAPGRRSRTTSQSSMHMVPGRRSRTTSESSTHSGGRERSNSSAMQMPSSPPPSIPEQPRKEEPKKAKKDSPKKIVWDEKRKKWVDQNEPEEESKPLPPPPPGFPKMGPPMLGPGGPGMPPGGGPPVNMFSRKAGTKSRYVDVLNPEQNIEARGDGTRPGRHLCSSGSHAHQPVCAWCRSPDDQQPMEASEGGNQEQSAPNSSAVPQMFNPMLMPPGADGPPMPESGEVRKHPWVFWCSLATVMMLPST</sequence>